<sequence length="71" mass="7408">MLAGALGFLLGRRAARQPGVASPPRPAPPPVRDAGPESMADAQPRGWDRVDEGSDESFPASDPPSYPTPGR</sequence>
<dbReference type="Proteomes" id="UP000759103">
    <property type="component" value="Unassembled WGS sequence"/>
</dbReference>
<evidence type="ECO:0000256" key="1">
    <source>
        <dbReference type="SAM" id="MobiDB-lite"/>
    </source>
</evidence>
<feature type="compositionally biased region" description="Pro residues" evidence="1">
    <location>
        <begin position="61"/>
        <end position="71"/>
    </location>
</feature>
<protein>
    <submittedName>
        <fullName evidence="2">Uncharacterized protein</fullName>
    </submittedName>
</protein>
<evidence type="ECO:0000313" key="2">
    <source>
        <dbReference type="EMBL" id="MBW6532056.1"/>
    </source>
</evidence>
<evidence type="ECO:0000313" key="3">
    <source>
        <dbReference type="Proteomes" id="UP000759103"/>
    </source>
</evidence>
<reference evidence="2 3" key="1">
    <citation type="submission" date="2021-07" db="EMBL/GenBank/DDBJ databases">
        <title>Sphingomonas sp.</title>
        <authorList>
            <person name="Feng G."/>
            <person name="Li J."/>
            <person name="Pan M."/>
        </authorList>
    </citation>
    <scope>NUCLEOTIDE SEQUENCE [LARGE SCALE GENOMIC DNA]</scope>
    <source>
        <strain evidence="2 3">RRHST34</strain>
    </source>
</reference>
<comment type="caution">
    <text evidence="2">The sequence shown here is derived from an EMBL/GenBank/DDBJ whole genome shotgun (WGS) entry which is preliminary data.</text>
</comment>
<name>A0ABS7BR39_9SPHN</name>
<feature type="compositionally biased region" description="Pro residues" evidence="1">
    <location>
        <begin position="21"/>
        <end position="31"/>
    </location>
</feature>
<proteinExistence type="predicted"/>
<organism evidence="2 3">
    <name type="scientific">Sphingomonas citri</name>
    <dbReference type="NCBI Taxonomy" id="2862499"/>
    <lineage>
        <taxon>Bacteria</taxon>
        <taxon>Pseudomonadati</taxon>
        <taxon>Pseudomonadota</taxon>
        <taxon>Alphaproteobacteria</taxon>
        <taxon>Sphingomonadales</taxon>
        <taxon>Sphingomonadaceae</taxon>
        <taxon>Sphingomonas</taxon>
    </lineage>
</organism>
<dbReference type="EMBL" id="JAHXZN010000005">
    <property type="protein sequence ID" value="MBW6532056.1"/>
    <property type="molecule type" value="Genomic_DNA"/>
</dbReference>
<gene>
    <name evidence="2" type="ORF">KZ820_15045</name>
</gene>
<accession>A0ABS7BR39</accession>
<feature type="region of interest" description="Disordered" evidence="1">
    <location>
        <begin position="14"/>
        <end position="71"/>
    </location>
</feature>
<keyword evidence="3" id="KW-1185">Reference proteome</keyword>